<organism evidence="2 3">
    <name type="scientific">Plectonema cf. radiosum LEGE 06105</name>
    <dbReference type="NCBI Taxonomy" id="945769"/>
    <lineage>
        <taxon>Bacteria</taxon>
        <taxon>Bacillati</taxon>
        <taxon>Cyanobacteriota</taxon>
        <taxon>Cyanophyceae</taxon>
        <taxon>Oscillatoriophycideae</taxon>
        <taxon>Oscillatoriales</taxon>
        <taxon>Microcoleaceae</taxon>
        <taxon>Plectonema</taxon>
    </lineage>
</organism>
<dbReference type="EMBL" id="JADEWL010000009">
    <property type="protein sequence ID" value="MBE9212003.1"/>
    <property type="molecule type" value="Genomic_DNA"/>
</dbReference>
<protein>
    <submittedName>
        <fullName evidence="2">Uncharacterized protein</fullName>
    </submittedName>
</protein>
<dbReference type="RefSeq" id="WP_193917512.1">
    <property type="nucleotide sequence ID" value="NZ_JADEWL010000009.1"/>
</dbReference>
<evidence type="ECO:0000313" key="3">
    <source>
        <dbReference type="Proteomes" id="UP000620559"/>
    </source>
</evidence>
<feature type="compositionally biased region" description="Basic and acidic residues" evidence="1">
    <location>
        <begin position="1"/>
        <end position="22"/>
    </location>
</feature>
<accession>A0A8J7F9F7</accession>
<evidence type="ECO:0000313" key="2">
    <source>
        <dbReference type="EMBL" id="MBE9212003.1"/>
    </source>
</evidence>
<dbReference type="Proteomes" id="UP000620559">
    <property type="component" value="Unassembled WGS sequence"/>
</dbReference>
<proteinExistence type="predicted"/>
<feature type="region of interest" description="Disordered" evidence="1">
    <location>
        <begin position="1"/>
        <end position="43"/>
    </location>
</feature>
<sequence length="61" mass="7006">MAEEAKDKNESQQENHSEKQDNNRLPYQPPTLRKHGKINNTTKSTVIAIDIDGFFNFTDLS</sequence>
<reference evidence="2" key="1">
    <citation type="submission" date="2020-10" db="EMBL/GenBank/DDBJ databases">
        <authorList>
            <person name="Castelo-Branco R."/>
            <person name="Eusebio N."/>
            <person name="Adriana R."/>
            <person name="Vieira A."/>
            <person name="Brugerolle De Fraissinette N."/>
            <person name="Rezende De Castro R."/>
            <person name="Schneider M.P."/>
            <person name="Vasconcelos V."/>
            <person name="Leao P.N."/>
        </authorList>
    </citation>
    <scope>NUCLEOTIDE SEQUENCE</scope>
    <source>
        <strain evidence="2">LEGE 06105</strain>
    </source>
</reference>
<keyword evidence="3" id="KW-1185">Reference proteome</keyword>
<dbReference type="AlphaFoldDB" id="A0A8J7F9F7"/>
<name>A0A8J7F9F7_9CYAN</name>
<comment type="caution">
    <text evidence="2">The sequence shown here is derived from an EMBL/GenBank/DDBJ whole genome shotgun (WGS) entry which is preliminary data.</text>
</comment>
<gene>
    <name evidence="2" type="ORF">IQ247_04625</name>
</gene>
<evidence type="ECO:0000256" key="1">
    <source>
        <dbReference type="SAM" id="MobiDB-lite"/>
    </source>
</evidence>